<dbReference type="SUPFAM" id="SSF52540">
    <property type="entry name" value="P-loop containing nucleoside triphosphate hydrolases"/>
    <property type="match status" value="1"/>
</dbReference>
<evidence type="ECO:0000256" key="3">
    <source>
        <dbReference type="ARBA" id="ARBA00022741"/>
    </source>
</evidence>
<dbReference type="InterPro" id="IPR030921">
    <property type="entry name" value="LPS_export_LptB"/>
</dbReference>
<organism evidence="7 8">
    <name type="scientific">Croceicoccus ponticola</name>
    <dbReference type="NCBI Taxonomy" id="2217664"/>
    <lineage>
        <taxon>Bacteria</taxon>
        <taxon>Pseudomonadati</taxon>
        <taxon>Pseudomonadota</taxon>
        <taxon>Alphaproteobacteria</taxon>
        <taxon>Sphingomonadales</taxon>
        <taxon>Erythrobacteraceae</taxon>
        <taxon>Croceicoccus</taxon>
    </lineage>
</organism>
<feature type="domain" description="ABC transporter" evidence="6">
    <location>
        <begin position="14"/>
        <end position="246"/>
    </location>
</feature>
<evidence type="ECO:0000259" key="6">
    <source>
        <dbReference type="PROSITE" id="PS50893"/>
    </source>
</evidence>
<dbReference type="SMART" id="SM00382">
    <property type="entry name" value="AAA"/>
    <property type="match status" value="1"/>
</dbReference>
<keyword evidence="2" id="KW-0813">Transport</keyword>
<evidence type="ECO:0000256" key="1">
    <source>
        <dbReference type="ARBA" id="ARBA00005417"/>
    </source>
</evidence>
<dbReference type="GO" id="GO:0043190">
    <property type="term" value="C:ATP-binding cassette (ABC) transporter complex"/>
    <property type="evidence" value="ECO:0007669"/>
    <property type="project" value="InterPro"/>
</dbReference>
<evidence type="ECO:0000256" key="4">
    <source>
        <dbReference type="ARBA" id="ARBA00022840"/>
    </source>
</evidence>
<dbReference type="PANTHER" id="PTHR43820">
    <property type="entry name" value="HIGH-AFFINITY BRANCHED-CHAIN AMINO ACID TRANSPORT ATP-BINDING PROTEIN LIVF"/>
    <property type="match status" value="1"/>
</dbReference>
<dbReference type="PROSITE" id="PS50893">
    <property type="entry name" value="ABC_TRANSPORTER_2"/>
    <property type="match status" value="1"/>
</dbReference>
<name>A0A437H292_9SPHN</name>
<dbReference type="GO" id="GO:0015658">
    <property type="term" value="F:branched-chain amino acid transmembrane transporter activity"/>
    <property type="evidence" value="ECO:0007669"/>
    <property type="project" value="TreeGrafter"/>
</dbReference>
<accession>A0A437H292</accession>
<evidence type="ECO:0000256" key="2">
    <source>
        <dbReference type="ARBA" id="ARBA00022448"/>
    </source>
</evidence>
<gene>
    <name evidence="7" type="primary">lptB</name>
    <name evidence="7" type="ORF">EKN06_05585</name>
</gene>
<comment type="similarity">
    <text evidence="1">Belongs to the ABC transporter superfamily.</text>
</comment>
<keyword evidence="8" id="KW-1185">Reference proteome</keyword>
<sequence>MVNLSVTGGIIRGLEVQSLSKHFGSRCVLRDVSLQVHPGEIVGLFGRDGAGKTLCFEAIMGLTHLDSGRILLDGKDITDLTIDRRAPLGLSFLSQETSIFRGMTTAQNIAAVLELHEPDEARRKQQLEELLSAFDIDYVRDTPAMRLSGGERRRCEVARAMAESPSIMLFDEPFAGIDPLTVISIMKVIRELRGRGVGILVSDQNVHAMIDLIDRAYVLHMGMIVFEGTPQAMIADDNVHTLYLGPDRNPGGDPVILQP</sequence>
<evidence type="ECO:0000313" key="8">
    <source>
        <dbReference type="Proteomes" id="UP000283003"/>
    </source>
</evidence>
<dbReference type="Pfam" id="PF00005">
    <property type="entry name" value="ABC_tran"/>
    <property type="match status" value="1"/>
</dbReference>
<dbReference type="Proteomes" id="UP000283003">
    <property type="component" value="Unassembled WGS sequence"/>
</dbReference>
<dbReference type="Gene3D" id="3.40.50.300">
    <property type="entry name" value="P-loop containing nucleotide triphosphate hydrolases"/>
    <property type="match status" value="1"/>
</dbReference>
<reference evidence="7 8" key="1">
    <citation type="submission" date="2018-12" db="EMBL/GenBank/DDBJ databases">
        <title>Croceicoccus ponticola sp. nov., a lipolytic bacterium isolated from seawater.</title>
        <authorList>
            <person name="Yoon J.-H."/>
        </authorList>
    </citation>
    <scope>NUCLEOTIDE SEQUENCE [LARGE SCALE GENOMIC DNA]</scope>
    <source>
        <strain evidence="7 8">GM-16</strain>
    </source>
</reference>
<keyword evidence="4 7" id="KW-0067">ATP-binding</keyword>
<evidence type="ECO:0000313" key="7">
    <source>
        <dbReference type="EMBL" id="RVQ69632.1"/>
    </source>
</evidence>
<dbReference type="EMBL" id="RXOL01000001">
    <property type="protein sequence ID" value="RVQ69632.1"/>
    <property type="molecule type" value="Genomic_DNA"/>
</dbReference>
<keyword evidence="3" id="KW-0547">Nucleotide-binding</keyword>
<dbReference type="InterPro" id="IPR003439">
    <property type="entry name" value="ABC_transporter-like_ATP-bd"/>
</dbReference>
<proteinExistence type="inferred from homology"/>
<dbReference type="PANTHER" id="PTHR43820:SF3">
    <property type="entry name" value="BRANCHED-CHAIN AMINO ACID TRANSPORT SYSTEM,ATP-BINDING PROTEIN"/>
    <property type="match status" value="1"/>
</dbReference>
<dbReference type="InterPro" id="IPR003593">
    <property type="entry name" value="AAA+_ATPase"/>
</dbReference>
<evidence type="ECO:0000256" key="5">
    <source>
        <dbReference type="ARBA" id="ARBA00022970"/>
    </source>
</evidence>
<comment type="caution">
    <text evidence="7">The sequence shown here is derived from an EMBL/GenBank/DDBJ whole genome shotgun (WGS) entry which is preliminary data.</text>
</comment>
<dbReference type="GO" id="GO:0005524">
    <property type="term" value="F:ATP binding"/>
    <property type="evidence" value="ECO:0007669"/>
    <property type="project" value="UniProtKB-KW"/>
</dbReference>
<keyword evidence="5" id="KW-0029">Amino-acid transport</keyword>
<dbReference type="OrthoDB" id="9806044at2"/>
<dbReference type="InterPro" id="IPR052156">
    <property type="entry name" value="BCAA_Transport_ATP-bd_LivF"/>
</dbReference>
<dbReference type="NCBIfam" id="TIGR04406">
    <property type="entry name" value="LPS_export_lptB"/>
    <property type="match status" value="1"/>
</dbReference>
<dbReference type="InterPro" id="IPR027417">
    <property type="entry name" value="P-loop_NTPase"/>
</dbReference>
<dbReference type="GO" id="GO:0015807">
    <property type="term" value="P:L-amino acid transport"/>
    <property type="evidence" value="ECO:0007669"/>
    <property type="project" value="TreeGrafter"/>
</dbReference>
<dbReference type="GO" id="GO:0016887">
    <property type="term" value="F:ATP hydrolysis activity"/>
    <property type="evidence" value="ECO:0007669"/>
    <property type="project" value="InterPro"/>
</dbReference>
<protein>
    <submittedName>
        <fullName evidence="7">LPS export ABC transporter ATP-binding protein</fullName>
    </submittedName>
</protein>
<dbReference type="AlphaFoldDB" id="A0A437H292"/>